<dbReference type="InterPro" id="IPR010971">
    <property type="entry name" value="UbiH/COQ6"/>
</dbReference>
<dbReference type="PANTHER" id="PTHR43876:SF7">
    <property type="entry name" value="UBIQUINONE BIOSYNTHESIS MONOOXYGENASE COQ6, MITOCHONDRIAL"/>
    <property type="match status" value="1"/>
</dbReference>
<dbReference type="InterPro" id="IPR018168">
    <property type="entry name" value="Ubi_Hdrlase_CS"/>
</dbReference>
<dbReference type="SUPFAM" id="SSF51905">
    <property type="entry name" value="FAD/NAD(P)-binding domain"/>
    <property type="match status" value="1"/>
</dbReference>
<dbReference type="PROSITE" id="PS01304">
    <property type="entry name" value="UBIH"/>
    <property type="match status" value="1"/>
</dbReference>
<dbReference type="NCBIfam" id="TIGR01988">
    <property type="entry name" value="Ubi-OHases"/>
    <property type="match status" value="1"/>
</dbReference>
<comment type="similarity">
    <text evidence="3">Belongs to the UbiH/COQ6 family.</text>
</comment>
<dbReference type="GO" id="GO:0004497">
    <property type="term" value="F:monooxygenase activity"/>
    <property type="evidence" value="ECO:0007669"/>
    <property type="project" value="UniProtKB-KW"/>
</dbReference>
<dbReference type="EC" id="1.14.13.-" evidence="9"/>
<dbReference type="InterPro" id="IPR051205">
    <property type="entry name" value="UbiH/COQ6_monooxygenase"/>
</dbReference>
<evidence type="ECO:0000256" key="1">
    <source>
        <dbReference type="ARBA" id="ARBA00001974"/>
    </source>
</evidence>
<keyword evidence="5" id="KW-0274">FAD</keyword>
<name>A0A1R4EDN3_9GAMM</name>
<dbReference type="PANTHER" id="PTHR43876">
    <property type="entry name" value="UBIQUINONE BIOSYNTHESIS MONOOXYGENASE COQ6, MITOCHONDRIAL"/>
    <property type="match status" value="1"/>
</dbReference>
<sequence>MATTTETQTLIIGGGIVGATLALKLAQQQQKVTLIDARPELTKEQWQQKLLQRDARVFALSIASIELLKQVGAWQLIAQSGRKADYTQMQVWQQDGKGELNFGDEYVPQLLGSMVEPFVIEHALYQRMAAEDVSEYLTLVAGHKVTLLDWLGSQQGYQVHLDNGDKLQGKLLIGADGRGSLVRREAGIGLDTLDYNQTAICCAIKTQQPHRATARQLMLPTGTLALLPLADVTEDDKANPQHWQSVVWSLPRNRALELLQLNEEDDDTLRRELAAASQYALGDIEQLESIASFPLNAQQAKHYVKENLVLVGDAAHGVHPLAGQGLNLGMLDVAALVEELMADYERSGGRCWGELATLRRYERTRRPHNSVMMHSFSLMNWLFAGDFAALRPVQQIRSEGMYQVGKIKPLMRFFTQKASGL</sequence>
<evidence type="ECO:0000256" key="3">
    <source>
        <dbReference type="ARBA" id="ARBA00005349"/>
    </source>
</evidence>
<dbReference type="Pfam" id="PF01494">
    <property type="entry name" value="FAD_binding_3"/>
    <property type="match status" value="1"/>
</dbReference>
<dbReference type="PRINTS" id="PR00420">
    <property type="entry name" value="RNGMNOXGNASE"/>
</dbReference>
<evidence type="ECO:0000256" key="6">
    <source>
        <dbReference type="ARBA" id="ARBA00023002"/>
    </source>
</evidence>
<evidence type="ECO:0000313" key="9">
    <source>
        <dbReference type="EMBL" id="SJM36587.1"/>
    </source>
</evidence>
<proteinExistence type="inferred from homology"/>
<dbReference type="GO" id="GO:0016705">
    <property type="term" value="F:oxidoreductase activity, acting on paired donors, with incorporation or reduction of molecular oxygen"/>
    <property type="evidence" value="ECO:0007669"/>
    <property type="project" value="InterPro"/>
</dbReference>
<dbReference type="EMBL" id="FUGD01000050">
    <property type="protein sequence ID" value="SJM36587.1"/>
    <property type="molecule type" value="Genomic_DNA"/>
</dbReference>
<reference evidence="10" key="1">
    <citation type="submission" date="2017-02" db="EMBL/GenBank/DDBJ databases">
        <authorList>
            <person name="Mornico D."/>
        </authorList>
    </citation>
    <scope>NUCLEOTIDE SEQUENCE [LARGE SCALE GENOMIC DNA]</scope>
</reference>
<evidence type="ECO:0000256" key="7">
    <source>
        <dbReference type="ARBA" id="ARBA00023033"/>
    </source>
</evidence>
<dbReference type="AlphaFoldDB" id="A0A1R4EDN3"/>
<accession>A0A1R4EDN3</accession>
<evidence type="ECO:0000256" key="2">
    <source>
        <dbReference type="ARBA" id="ARBA00004749"/>
    </source>
</evidence>
<dbReference type="InterPro" id="IPR002938">
    <property type="entry name" value="FAD-bd"/>
</dbReference>
<dbReference type="Gene3D" id="3.50.50.60">
    <property type="entry name" value="FAD/NAD(P)-binding domain"/>
    <property type="match status" value="2"/>
</dbReference>
<keyword evidence="4" id="KW-0285">Flavoprotein</keyword>
<evidence type="ECO:0000256" key="4">
    <source>
        <dbReference type="ARBA" id="ARBA00022630"/>
    </source>
</evidence>
<comment type="pathway">
    <text evidence="2">Cofactor biosynthesis; ubiquinone biosynthesis.</text>
</comment>
<evidence type="ECO:0000256" key="5">
    <source>
        <dbReference type="ARBA" id="ARBA00022827"/>
    </source>
</evidence>
<keyword evidence="7" id="KW-0503">Monooxygenase</keyword>
<gene>
    <name evidence="9" type="primary">ubiI</name>
    <name evidence="9" type="ORF">A1019T_00548</name>
</gene>
<evidence type="ECO:0000313" key="10">
    <source>
        <dbReference type="Proteomes" id="UP000188169"/>
    </source>
</evidence>
<dbReference type="GO" id="GO:0071949">
    <property type="term" value="F:FAD binding"/>
    <property type="evidence" value="ECO:0007669"/>
    <property type="project" value="InterPro"/>
</dbReference>
<organism evidence="9 10">
    <name type="scientific">Psychrobacter pasteurii</name>
    <dbReference type="NCBI Taxonomy" id="1945520"/>
    <lineage>
        <taxon>Bacteria</taxon>
        <taxon>Pseudomonadati</taxon>
        <taxon>Pseudomonadota</taxon>
        <taxon>Gammaproteobacteria</taxon>
        <taxon>Moraxellales</taxon>
        <taxon>Moraxellaceae</taxon>
        <taxon>Psychrobacter</taxon>
    </lineage>
</organism>
<dbReference type="OrthoDB" id="9769565at2"/>
<keyword evidence="10" id="KW-1185">Reference proteome</keyword>
<comment type="cofactor">
    <cofactor evidence="1">
        <name>FAD</name>
        <dbReference type="ChEBI" id="CHEBI:57692"/>
    </cofactor>
</comment>
<dbReference type="UniPathway" id="UPA00232"/>
<evidence type="ECO:0000259" key="8">
    <source>
        <dbReference type="Pfam" id="PF01494"/>
    </source>
</evidence>
<dbReference type="InterPro" id="IPR036188">
    <property type="entry name" value="FAD/NAD-bd_sf"/>
</dbReference>
<dbReference type="GO" id="GO:0006744">
    <property type="term" value="P:ubiquinone biosynthetic process"/>
    <property type="evidence" value="ECO:0007669"/>
    <property type="project" value="UniProtKB-UniPathway"/>
</dbReference>
<dbReference type="STRING" id="1945520.A1019T_00548"/>
<feature type="domain" description="FAD-binding" evidence="8">
    <location>
        <begin position="6"/>
        <end position="370"/>
    </location>
</feature>
<protein>
    <submittedName>
        <fullName evidence="9">2-octaprenylphenol hydroxylase</fullName>
        <ecNumber evidence="9">1.14.13.-</ecNumber>
    </submittedName>
</protein>
<dbReference type="Proteomes" id="UP000188169">
    <property type="component" value="Unassembled WGS sequence"/>
</dbReference>
<keyword evidence="6 9" id="KW-0560">Oxidoreductase</keyword>
<dbReference type="RefSeq" id="WP_077447989.1">
    <property type="nucleotide sequence ID" value="NZ_FUGD01000050.1"/>
</dbReference>